<feature type="transmembrane region" description="Helical" evidence="1">
    <location>
        <begin position="61"/>
        <end position="81"/>
    </location>
</feature>
<keyword evidence="3" id="KW-1185">Reference proteome</keyword>
<comment type="caution">
    <text evidence="2">The sequence shown here is derived from an EMBL/GenBank/DDBJ whole genome shotgun (WGS) entry which is preliminary data.</text>
</comment>
<sequence length="90" mass="10673">MHIDETNHHVYIRPIATSHISCTSFTFRPYLLWLAYMLRSHAYLHTSVSYFTSFVPFRYKFYILHVSVTTCICATISYNHLPGFVSHKRQ</sequence>
<evidence type="ECO:0000313" key="2">
    <source>
        <dbReference type="EMBL" id="KAG1802867.1"/>
    </source>
</evidence>
<keyword evidence="1" id="KW-1133">Transmembrane helix</keyword>
<reference evidence="2" key="1">
    <citation type="journal article" date="2020" name="New Phytol.">
        <title>Comparative genomics reveals dynamic genome evolution in host specialist ectomycorrhizal fungi.</title>
        <authorList>
            <person name="Lofgren L.A."/>
            <person name="Nguyen N.H."/>
            <person name="Vilgalys R."/>
            <person name="Ruytinx J."/>
            <person name="Liao H.L."/>
            <person name="Branco S."/>
            <person name="Kuo A."/>
            <person name="LaButti K."/>
            <person name="Lipzen A."/>
            <person name="Andreopoulos W."/>
            <person name="Pangilinan J."/>
            <person name="Riley R."/>
            <person name="Hundley H."/>
            <person name="Na H."/>
            <person name="Barry K."/>
            <person name="Grigoriev I.V."/>
            <person name="Stajich J.E."/>
            <person name="Kennedy P.G."/>
        </authorList>
    </citation>
    <scope>NUCLEOTIDE SEQUENCE</scope>
    <source>
        <strain evidence="2">S12</strain>
    </source>
</reference>
<dbReference type="GeneID" id="64595591"/>
<evidence type="ECO:0000313" key="3">
    <source>
        <dbReference type="Proteomes" id="UP000719766"/>
    </source>
</evidence>
<gene>
    <name evidence="2" type="ORF">HD556DRAFT_1332901</name>
</gene>
<dbReference type="Proteomes" id="UP000719766">
    <property type="component" value="Unassembled WGS sequence"/>
</dbReference>
<dbReference type="RefSeq" id="XP_041165764.1">
    <property type="nucleotide sequence ID" value="XM_041301827.1"/>
</dbReference>
<accession>A0A9P7J4Y2</accession>
<dbReference type="OrthoDB" id="10290814at2759"/>
<keyword evidence="1" id="KW-0812">Transmembrane</keyword>
<dbReference type="AlphaFoldDB" id="A0A9P7J4Y2"/>
<evidence type="ECO:0000256" key="1">
    <source>
        <dbReference type="SAM" id="Phobius"/>
    </source>
</evidence>
<keyword evidence="1" id="KW-0472">Membrane</keyword>
<proteinExistence type="predicted"/>
<organism evidence="2 3">
    <name type="scientific">Suillus plorans</name>
    <dbReference type="NCBI Taxonomy" id="116603"/>
    <lineage>
        <taxon>Eukaryota</taxon>
        <taxon>Fungi</taxon>
        <taxon>Dikarya</taxon>
        <taxon>Basidiomycota</taxon>
        <taxon>Agaricomycotina</taxon>
        <taxon>Agaricomycetes</taxon>
        <taxon>Agaricomycetidae</taxon>
        <taxon>Boletales</taxon>
        <taxon>Suillineae</taxon>
        <taxon>Suillaceae</taxon>
        <taxon>Suillus</taxon>
    </lineage>
</organism>
<name>A0A9P7J4Y2_9AGAM</name>
<dbReference type="EMBL" id="JABBWE010000005">
    <property type="protein sequence ID" value="KAG1802867.1"/>
    <property type="molecule type" value="Genomic_DNA"/>
</dbReference>
<protein>
    <submittedName>
        <fullName evidence="2">Uncharacterized protein</fullName>
    </submittedName>
</protein>